<evidence type="ECO:0000256" key="2">
    <source>
        <dbReference type="ARBA" id="ARBA00022723"/>
    </source>
</evidence>
<feature type="transmembrane region" description="Helical" evidence="6">
    <location>
        <begin position="31"/>
        <end position="54"/>
    </location>
</feature>
<organism evidence="10 11">
    <name type="scientific">Exophiala oligosperma</name>
    <dbReference type="NCBI Taxonomy" id="215243"/>
    <lineage>
        <taxon>Eukaryota</taxon>
        <taxon>Fungi</taxon>
        <taxon>Dikarya</taxon>
        <taxon>Ascomycota</taxon>
        <taxon>Pezizomycotina</taxon>
        <taxon>Eurotiomycetes</taxon>
        <taxon>Chaetothyriomycetidae</taxon>
        <taxon>Chaetothyriales</taxon>
        <taxon>Herpotrichiellaceae</taxon>
        <taxon>Exophiala</taxon>
    </lineage>
</organism>
<dbReference type="STRING" id="215243.A0A0D2A9V8"/>
<feature type="domain" description="Plastocyanin-like" evidence="7">
    <location>
        <begin position="308"/>
        <end position="455"/>
    </location>
</feature>
<dbReference type="HOGENOM" id="CLU_006504_7_1_1"/>
<evidence type="ECO:0000256" key="6">
    <source>
        <dbReference type="SAM" id="Phobius"/>
    </source>
</evidence>
<evidence type="ECO:0000256" key="5">
    <source>
        <dbReference type="SAM" id="MobiDB-lite"/>
    </source>
</evidence>
<dbReference type="PROSITE" id="PS00079">
    <property type="entry name" value="MULTICOPPER_OXIDASE1"/>
    <property type="match status" value="1"/>
</dbReference>
<dbReference type="SUPFAM" id="SSF49503">
    <property type="entry name" value="Cupredoxins"/>
    <property type="match status" value="3"/>
</dbReference>
<accession>A0A0D2A9V8</accession>
<dbReference type="InterPro" id="IPR011706">
    <property type="entry name" value="Cu-oxidase_C"/>
</dbReference>
<evidence type="ECO:0000313" key="10">
    <source>
        <dbReference type="EMBL" id="KIW37156.1"/>
    </source>
</evidence>
<feature type="region of interest" description="Disordered" evidence="5">
    <location>
        <begin position="1"/>
        <end position="21"/>
    </location>
</feature>
<keyword evidence="11" id="KW-1185">Reference proteome</keyword>
<evidence type="ECO:0000259" key="7">
    <source>
        <dbReference type="Pfam" id="PF00394"/>
    </source>
</evidence>
<sequence length="695" mass="76458">MARHGSSDHEAYLSDTKQTQRSIERPRGRKWVYMTIGFCLLWVVTGILALNLWLKRPPANFKPETLTIGVKTTAGGQRSDSLVLEPPVATYIPGDSLVKAERFVLDSTWDAEAPATTRNFSLSLEYVISDVDGFNRTMIAINHFFPGPVIECNVNDTVRINVTNNLAEPTSIHWHGIYQRGTPYMDGVTGVSQCPIPVGESMLYEFVVSEEWGTYWYHSHYGSQYNDGAFGAFIVHSSREPYRDQYQGDMIIFLSDWYHTFSNILTAKYLNATGVVYAPVANGIDHEPIRPCNETECFENVSSSNYTQPGLPTSVSEPKPDSVLLNGLNFWNCSSSSGEGCKGGRFTASVDEGKTYRLRLINSGAYVTQMFTVDNHLLQIIEADGNDVDQQSSTLRQGINIAPAQRYSVLINATSPVGNYYMRTRNALNCSFALENFANAPGYTGDALGVLHYAGADNTTAATAGEQYLSTTQDYCLDPDPQELKPYWGPGTLPEAQVTNIVSFGFYQAGASQRIFVNATSWVPLLGDATLLQAQRGLRSGSLVEGGITYNYPPSQFVVTMENATWAQLVINSGSNDAHPFHLHGQYFNVVGTGTGTWNSSIALNTTNPPQRDTAVVPPSGWIAIRWYADNPGLWLLHCHFSWHLSSGLNMQFAQVSSQLAALDIPSPVQSLLEHQCATIRDIYGDGTTVVGIGK</sequence>
<dbReference type="PANTHER" id="PTHR11709:SF414">
    <property type="entry name" value="ADR239WP"/>
    <property type="match status" value="1"/>
</dbReference>
<comment type="similarity">
    <text evidence="1">Belongs to the multicopper oxidase family.</text>
</comment>
<evidence type="ECO:0000256" key="3">
    <source>
        <dbReference type="ARBA" id="ARBA00023002"/>
    </source>
</evidence>
<dbReference type="InterPro" id="IPR033138">
    <property type="entry name" value="Cu_oxidase_CS"/>
</dbReference>
<proteinExistence type="inferred from homology"/>
<evidence type="ECO:0000256" key="4">
    <source>
        <dbReference type="ARBA" id="ARBA00023008"/>
    </source>
</evidence>
<dbReference type="InterPro" id="IPR011707">
    <property type="entry name" value="Cu-oxidase-like_N"/>
</dbReference>
<feature type="compositionally biased region" description="Basic and acidic residues" evidence="5">
    <location>
        <begin position="1"/>
        <end position="12"/>
    </location>
</feature>
<evidence type="ECO:0000259" key="8">
    <source>
        <dbReference type="Pfam" id="PF07731"/>
    </source>
</evidence>
<gene>
    <name evidence="10" type="ORF">PV06_10775</name>
</gene>
<keyword evidence="3" id="KW-0560">Oxidoreductase</keyword>
<feature type="domain" description="Plastocyanin-like" evidence="9">
    <location>
        <begin position="132"/>
        <end position="238"/>
    </location>
</feature>
<dbReference type="PANTHER" id="PTHR11709">
    <property type="entry name" value="MULTI-COPPER OXIDASE"/>
    <property type="match status" value="1"/>
</dbReference>
<dbReference type="Proteomes" id="UP000053342">
    <property type="component" value="Unassembled WGS sequence"/>
</dbReference>
<dbReference type="CDD" id="cd13857">
    <property type="entry name" value="CuRO_1_Diphenol_Ox"/>
    <property type="match status" value="1"/>
</dbReference>
<dbReference type="GO" id="GO:0005507">
    <property type="term" value="F:copper ion binding"/>
    <property type="evidence" value="ECO:0007669"/>
    <property type="project" value="InterPro"/>
</dbReference>
<dbReference type="VEuPathDB" id="FungiDB:PV06_10775"/>
<dbReference type="OrthoDB" id="2121828at2759"/>
<keyword evidence="6" id="KW-1133">Transmembrane helix</keyword>
<keyword evidence="4" id="KW-0186">Copper</keyword>
<evidence type="ECO:0000256" key="1">
    <source>
        <dbReference type="ARBA" id="ARBA00010609"/>
    </source>
</evidence>
<dbReference type="Pfam" id="PF00394">
    <property type="entry name" value="Cu-oxidase"/>
    <property type="match status" value="1"/>
</dbReference>
<evidence type="ECO:0008006" key="12">
    <source>
        <dbReference type="Google" id="ProtNLM"/>
    </source>
</evidence>
<dbReference type="Gene3D" id="2.60.40.420">
    <property type="entry name" value="Cupredoxins - blue copper proteins"/>
    <property type="match status" value="3"/>
</dbReference>
<dbReference type="InterPro" id="IPR008972">
    <property type="entry name" value="Cupredoxin"/>
</dbReference>
<keyword evidence="2" id="KW-0479">Metal-binding</keyword>
<dbReference type="GO" id="GO:0016491">
    <property type="term" value="F:oxidoreductase activity"/>
    <property type="evidence" value="ECO:0007669"/>
    <property type="project" value="UniProtKB-KW"/>
</dbReference>
<evidence type="ECO:0000313" key="11">
    <source>
        <dbReference type="Proteomes" id="UP000053342"/>
    </source>
</evidence>
<dbReference type="InterPro" id="IPR002355">
    <property type="entry name" value="Cu_oxidase_Cu_BS"/>
</dbReference>
<dbReference type="EMBL" id="KN847346">
    <property type="protein sequence ID" value="KIW37156.1"/>
    <property type="molecule type" value="Genomic_DNA"/>
</dbReference>
<name>A0A0D2A9V8_9EURO</name>
<dbReference type="RefSeq" id="XP_016257372.1">
    <property type="nucleotide sequence ID" value="XM_016412358.1"/>
</dbReference>
<evidence type="ECO:0000259" key="9">
    <source>
        <dbReference type="Pfam" id="PF07732"/>
    </source>
</evidence>
<reference evidence="10 11" key="1">
    <citation type="submission" date="2015-01" db="EMBL/GenBank/DDBJ databases">
        <title>The Genome Sequence of Exophiala oligosperma CBS72588.</title>
        <authorList>
            <consortium name="The Broad Institute Genomics Platform"/>
            <person name="Cuomo C."/>
            <person name="de Hoog S."/>
            <person name="Gorbushina A."/>
            <person name="Stielow B."/>
            <person name="Teixiera M."/>
            <person name="Abouelleil A."/>
            <person name="Chapman S.B."/>
            <person name="Priest M."/>
            <person name="Young S.K."/>
            <person name="Wortman J."/>
            <person name="Nusbaum C."/>
            <person name="Birren B."/>
        </authorList>
    </citation>
    <scope>NUCLEOTIDE SEQUENCE [LARGE SCALE GENOMIC DNA]</scope>
    <source>
        <strain evidence="10 11">CBS 72588</strain>
    </source>
</reference>
<feature type="domain" description="Plastocyanin-like" evidence="8">
    <location>
        <begin position="550"/>
        <end position="655"/>
    </location>
</feature>
<dbReference type="GeneID" id="27362849"/>
<dbReference type="AlphaFoldDB" id="A0A0D2A9V8"/>
<keyword evidence="6" id="KW-0472">Membrane</keyword>
<dbReference type="InterPro" id="IPR045087">
    <property type="entry name" value="Cu-oxidase_fam"/>
</dbReference>
<protein>
    <recommendedName>
        <fullName evidence="12">L-ascorbate oxidase</fullName>
    </recommendedName>
</protein>
<keyword evidence="6" id="KW-0812">Transmembrane</keyword>
<dbReference type="PROSITE" id="PS00080">
    <property type="entry name" value="MULTICOPPER_OXIDASE2"/>
    <property type="match status" value="1"/>
</dbReference>
<dbReference type="InterPro" id="IPR001117">
    <property type="entry name" value="Cu-oxidase_2nd"/>
</dbReference>
<dbReference type="Pfam" id="PF07732">
    <property type="entry name" value="Cu-oxidase_3"/>
    <property type="match status" value="1"/>
</dbReference>
<dbReference type="Pfam" id="PF07731">
    <property type="entry name" value="Cu-oxidase_2"/>
    <property type="match status" value="1"/>
</dbReference>